<evidence type="ECO:0000313" key="13">
    <source>
        <dbReference type="Proteomes" id="UP000076420"/>
    </source>
</evidence>
<dbReference type="InterPro" id="IPR027417">
    <property type="entry name" value="P-loop_NTPase"/>
</dbReference>
<proteinExistence type="inferred from homology"/>
<dbReference type="Gene3D" id="3.40.50.300">
    <property type="entry name" value="P-loop containing nucleotide triphosphate hydrolases"/>
    <property type="match status" value="1"/>
</dbReference>
<keyword evidence="5" id="KW-0547">Nucleotide-binding</keyword>
<keyword evidence="8" id="KW-0342">GTP-binding</keyword>
<keyword evidence="4 11" id="KW-0812">Transmembrane</keyword>
<dbReference type="STRING" id="6526.A0A2C9M8U4"/>
<feature type="transmembrane region" description="Helical" evidence="11">
    <location>
        <begin position="20"/>
        <end position="39"/>
    </location>
</feature>
<evidence type="ECO:0000256" key="3">
    <source>
        <dbReference type="ARBA" id="ARBA00020256"/>
    </source>
</evidence>
<dbReference type="AlphaFoldDB" id="A0A2C9M8U4"/>
<evidence type="ECO:0000256" key="5">
    <source>
        <dbReference type="ARBA" id="ARBA00022741"/>
    </source>
</evidence>
<dbReference type="PROSITE" id="PS51417">
    <property type="entry name" value="ARF"/>
    <property type="match status" value="1"/>
</dbReference>
<dbReference type="VEuPathDB" id="VectorBase:BGLB039767"/>
<dbReference type="Proteomes" id="UP000076420">
    <property type="component" value="Unassembled WGS sequence"/>
</dbReference>
<dbReference type="InterPro" id="IPR019009">
    <property type="entry name" value="SRP_receptor_beta_su"/>
</dbReference>
<dbReference type="RefSeq" id="XP_013068095.2">
    <property type="nucleotide sequence ID" value="XM_013212641.2"/>
</dbReference>
<dbReference type="GO" id="GO:0005525">
    <property type="term" value="F:GTP binding"/>
    <property type="evidence" value="ECO:0007669"/>
    <property type="project" value="UniProtKB-KW"/>
</dbReference>
<feature type="transmembrane region" description="Helical" evidence="11">
    <location>
        <begin position="51"/>
        <end position="70"/>
    </location>
</feature>
<organism evidence="12 13">
    <name type="scientific">Biomphalaria glabrata</name>
    <name type="common">Bloodfluke planorb</name>
    <name type="synonym">Freshwater snail</name>
    <dbReference type="NCBI Taxonomy" id="6526"/>
    <lineage>
        <taxon>Eukaryota</taxon>
        <taxon>Metazoa</taxon>
        <taxon>Spiralia</taxon>
        <taxon>Lophotrochozoa</taxon>
        <taxon>Mollusca</taxon>
        <taxon>Gastropoda</taxon>
        <taxon>Heterobranchia</taxon>
        <taxon>Euthyneura</taxon>
        <taxon>Panpulmonata</taxon>
        <taxon>Hygrophila</taxon>
        <taxon>Lymnaeoidea</taxon>
        <taxon>Planorbidae</taxon>
        <taxon>Biomphalaria</taxon>
    </lineage>
</organism>
<evidence type="ECO:0000313" key="12">
    <source>
        <dbReference type="EnsemblMetazoa" id="BGLB039767-PA"/>
    </source>
</evidence>
<evidence type="ECO:0000256" key="2">
    <source>
        <dbReference type="ARBA" id="ARBA00005619"/>
    </source>
</evidence>
<evidence type="ECO:0000256" key="11">
    <source>
        <dbReference type="SAM" id="Phobius"/>
    </source>
</evidence>
<protein>
    <recommendedName>
        <fullName evidence="3">Signal recognition particle receptor subunit beta</fullName>
    </recommendedName>
</protein>
<gene>
    <name evidence="12" type="primary">106056068</name>
</gene>
<evidence type="ECO:0000256" key="4">
    <source>
        <dbReference type="ARBA" id="ARBA00022692"/>
    </source>
</evidence>
<accession>A0A2C9M8U4</accession>
<evidence type="ECO:0000256" key="6">
    <source>
        <dbReference type="ARBA" id="ARBA00022824"/>
    </source>
</evidence>
<comment type="subcellular location">
    <subcellularLocation>
        <location evidence="1">Endoplasmic reticulum membrane</location>
        <topology evidence="1">Single-pass membrane protein</topology>
    </subcellularLocation>
</comment>
<evidence type="ECO:0000256" key="10">
    <source>
        <dbReference type="ARBA" id="ARBA00023170"/>
    </source>
</evidence>
<keyword evidence="9 11" id="KW-0472">Membrane</keyword>
<evidence type="ECO:0000256" key="1">
    <source>
        <dbReference type="ARBA" id="ARBA00004389"/>
    </source>
</evidence>
<dbReference type="Pfam" id="PF09439">
    <property type="entry name" value="SRPRB"/>
    <property type="match status" value="1"/>
</dbReference>
<name>A0A2C9M8U4_BIOGL</name>
<reference evidence="12" key="1">
    <citation type="submission" date="2020-05" db="UniProtKB">
        <authorList>
            <consortium name="EnsemblMetazoa"/>
        </authorList>
    </citation>
    <scope>IDENTIFICATION</scope>
    <source>
        <strain evidence="12">BB02</strain>
    </source>
</reference>
<keyword evidence="10" id="KW-0675">Receptor</keyword>
<evidence type="ECO:0000256" key="7">
    <source>
        <dbReference type="ARBA" id="ARBA00022989"/>
    </source>
</evidence>
<dbReference type="GO" id="GO:0005789">
    <property type="term" value="C:endoplasmic reticulum membrane"/>
    <property type="evidence" value="ECO:0007669"/>
    <property type="project" value="UniProtKB-SubCell"/>
</dbReference>
<comment type="similarity">
    <text evidence="2">Belongs to the SRP receptor beta subunit family.</text>
</comment>
<sequence>MAELVNMLLDLFQSETNDGTFYGIVVAIIVVLLSLAVFIIRRSGRSKRQGILLLGICEAGKTLIYLQLLYKDFMTTYTSIDVNSGEFSLNETKKKVRIIDLPGNDRLRGQFLEEYKGTARGIVFVINSATLQREIKEVAEFLYTILSDRVISSNSPPVLILCNKQDLTSSKSAALIRSQLEKEMTTLRITRSAALKGVGDTANNNAFLGKRDKDFDFSDLKPIKVEFAECSAQGKNKEDLPDLQQLYAWLNKVA</sequence>
<dbReference type="SMART" id="SM00177">
    <property type="entry name" value="ARF"/>
    <property type="match status" value="1"/>
</dbReference>
<dbReference type="OrthoDB" id="41266at2759"/>
<dbReference type="KEGG" id="bgt:106056068"/>
<keyword evidence="7 11" id="KW-1133">Transmembrane helix</keyword>
<dbReference type="SUPFAM" id="SSF52540">
    <property type="entry name" value="P-loop containing nucleoside triphosphate hydrolases"/>
    <property type="match status" value="1"/>
</dbReference>
<dbReference type="InterPro" id="IPR024156">
    <property type="entry name" value="Small_GTPase_ARF"/>
</dbReference>
<evidence type="ECO:0000256" key="8">
    <source>
        <dbReference type="ARBA" id="ARBA00023134"/>
    </source>
</evidence>
<evidence type="ECO:0000256" key="9">
    <source>
        <dbReference type="ARBA" id="ARBA00023136"/>
    </source>
</evidence>
<dbReference type="CDD" id="cd04105">
    <property type="entry name" value="SR_beta"/>
    <property type="match status" value="1"/>
</dbReference>
<dbReference type="EnsemblMetazoa" id="BGLB039767-RA">
    <property type="protein sequence ID" value="BGLB039767-PA"/>
    <property type="gene ID" value="BGLB039767"/>
</dbReference>
<dbReference type="PANTHER" id="PTHR11711">
    <property type="entry name" value="ADP RIBOSYLATION FACTOR-RELATED"/>
    <property type="match status" value="1"/>
</dbReference>
<keyword evidence="6" id="KW-0256">Endoplasmic reticulum</keyword>
<dbReference type="VEuPathDB" id="VectorBase:BGLAX_043489"/>